<feature type="compositionally biased region" description="Polar residues" evidence="2">
    <location>
        <begin position="274"/>
        <end position="288"/>
    </location>
</feature>
<evidence type="ECO:0000313" key="4">
    <source>
        <dbReference type="EMBL" id="ONG37386.1"/>
    </source>
</evidence>
<dbReference type="SUPFAM" id="SSF110849">
    <property type="entry name" value="ParB/Sulfiredoxin"/>
    <property type="match status" value="1"/>
</dbReference>
<dbReference type="NCBIfam" id="TIGR00180">
    <property type="entry name" value="parB_part"/>
    <property type="match status" value="1"/>
</dbReference>
<reference evidence="4 5" key="1">
    <citation type="submission" date="2016-10" db="EMBL/GenBank/DDBJ databases">
        <title>Draft Genome sequence of Alkanindiges sp. strain H1.</title>
        <authorList>
            <person name="Subhash Y."/>
            <person name="Lee S."/>
        </authorList>
    </citation>
    <scope>NUCLEOTIDE SEQUENCE [LARGE SCALE GENOMIC DNA]</scope>
    <source>
        <strain evidence="4 5">H1</strain>
    </source>
</reference>
<dbReference type="InterPro" id="IPR003115">
    <property type="entry name" value="ParB_N"/>
</dbReference>
<dbReference type="OrthoDB" id="9796891at2"/>
<dbReference type="InterPro" id="IPR004437">
    <property type="entry name" value="ParB/RepB/Spo0J"/>
</dbReference>
<dbReference type="STRING" id="1907941.BKE30_14755"/>
<evidence type="ECO:0000313" key="5">
    <source>
        <dbReference type="Proteomes" id="UP000192132"/>
    </source>
</evidence>
<keyword evidence="5" id="KW-1185">Reference proteome</keyword>
<gene>
    <name evidence="4" type="ORF">BKE30_14755</name>
</gene>
<dbReference type="Proteomes" id="UP000192132">
    <property type="component" value="Unassembled WGS sequence"/>
</dbReference>
<dbReference type="Pfam" id="PF02195">
    <property type="entry name" value="ParB_N"/>
    <property type="match status" value="1"/>
</dbReference>
<dbReference type="SMART" id="SM00470">
    <property type="entry name" value="ParB"/>
    <property type="match status" value="1"/>
</dbReference>
<sequence>MSTAKAKGNSVEAIMAKVQATSGGAGIQGRLNSKPYLLNLKKEQIVFDDNQVRFWFDENEIAALRLSIEENGQLEPIVAYPVPNEKNRFKILVGERRVRAILSSKKIETIAAMIMAVDDNDKVSIALKQYAENHVRVNLSAIETAVFYKKMVELQPEKLKKDIADQLGIAPSDLSRSLGILDIPKNIQESALKFKMADVHAVVALNELYKLDPNCLKLAEQQFEQEGIVSRTWLKSEIRTLKAMENPKAVENKSEISKSEGQADLAASKKDSQENNSTDALTSNQLKNDNPIEAAGHDRGSSNEPAIPVKKTVGTGLNENRPIAGTVDPTAKTNPAQGNSPTLLSPALGYDEELINLFISHIGASSSESVISLFKKLNLSNEQYVILKDWANNK</sequence>
<evidence type="ECO:0000256" key="2">
    <source>
        <dbReference type="SAM" id="MobiDB-lite"/>
    </source>
</evidence>
<evidence type="ECO:0000259" key="3">
    <source>
        <dbReference type="SMART" id="SM00470"/>
    </source>
</evidence>
<feature type="domain" description="ParB-like N-terminal" evidence="3">
    <location>
        <begin position="38"/>
        <end position="131"/>
    </location>
</feature>
<protein>
    <recommendedName>
        <fullName evidence="3">ParB-like N-terminal domain-containing protein</fullName>
    </recommendedName>
</protein>
<dbReference type="PANTHER" id="PTHR33375">
    <property type="entry name" value="CHROMOSOME-PARTITIONING PROTEIN PARB-RELATED"/>
    <property type="match status" value="1"/>
</dbReference>
<name>A0A1S8CRS7_9GAMM</name>
<dbReference type="RefSeq" id="WP_076879350.1">
    <property type="nucleotide sequence ID" value="NZ_MLCN01000055.1"/>
</dbReference>
<proteinExistence type="inferred from homology"/>
<dbReference type="Gene3D" id="1.10.10.2830">
    <property type="match status" value="1"/>
</dbReference>
<comment type="caution">
    <text evidence="4">The sequence shown here is derived from an EMBL/GenBank/DDBJ whole genome shotgun (WGS) entry which is preliminary data.</text>
</comment>
<dbReference type="GO" id="GO:0007059">
    <property type="term" value="P:chromosome segregation"/>
    <property type="evidence" value="ECO:0007669"/>
    <property type="project" value="TreeGrafter"/>
</dbReference>
<dbReference type="GO" id="GO:0003677">
    <property type="term" value="F:DNA binding"/>
    <property type="evidence" value="ECO:0007669"/>
    <property type="project" value="InterPro"/>
</dbReference>
<dbReference type="GO" id="GO:0005694">
    <property type="term" value="C:chromosome"/>
    <property type="evidence" value="ECO:0007669"/>
    <property type="project" value="TreeGrafter"/>
</dbReference>
<accession>A0A1S8CRS7</accession>
<evidence type="ECO:0000256" key="1">
    <source>
        <dbReference type="ARBA" id="ARBA00006295"/>
    </source>
</evidence>
<feature type="compositionally biased region" description="Basic and acidic residues" evidence="2">
    <location>
        <begin position="248"/>
        <end position="258"/>
    </location>
</feature>
<dbReference type="EMBL" id="MLCN01000055">
    <property type="protein sequence ID" value="ONG37386.1"/>
    <property type="molecule type" value="Genomic_DNA"/>
</dbReference>
<dbReference type="Gene3D" id="3.90.1530.30">
    <property type="match status" value="1"/>
</dbReference>
<feature type="region of interest" description="Disordered" evidence="2">
    <location>
        <begin position="246"/>
        <end position="339"/>
    </location>
</feature>
<dbReference type="InterPro" id="IPR050336">
    <property type="entry name" value="Chromosome_partition/occlusion"/>
</dbReference>
<dbReference type="InterPro" id="IPR036086">
    <property type="entry name" value="ParB/Sulfiredoxin_sf"/>
</dbReference>
<organism evidence="4 5">
    <name type="scientific">Alkanindiges hydrocarboniclasticus</name>
    <dbReference type="NCBI Taxonomy" id="1907941"/>
    <lineage>
        <taxon>Bacteria</taxon>
        <taxon>Pseudomonadati</taxon>
        <taxon>Pseudomonadota</taxon>
        <taxon>Gammaproteobacteria</taxon>
        <taxon>Moraxellales</taxon>
        <taxon>Moraxellaceae</taxon>
        <taxon>Alkanindiges</taxon>
    </lineage>
</organism>
<dbReference type="SUPFAM" id="SSF109709">
    <property type="entry name" value="KorB DNA-binding domain-like"/>
    <property type="match status" value="1"/>
</dbReference>
<dbReference type="AlphaFoldDB" id="A0A1S8CRS7"/>
<dbReference type="PANTHER" id="PTHR33375:SF1">
    <property type="entry name" value="CHROMOSOME-PARTITIONING PROTEIN PARB-RELATED"/>
    <property type="match status" value="1"/>
</dbReference>
<comment type="similarity">
    <text evidence="1">Belongs to the ParB family.</text>
</comment>